<feature type="domain" description="GNAT-like C-terminal" evidence="3">
    <location>
        <begin position="201"/>
        <end position="361"/>
    </location>
</feature>
<gene>
    <name evidence="4" type="ORF">EHYA_06346</name>
</gene>
<evidence type="ECO:0000313" key="4">
    <source>
        <dbReference type="EMBL" id="GCD98635.1"/>
    </source>
</evidence>
<dbReference type="Proteomes" id="UP000286931">
    <property type="component" value="Unassembled WGS sequence"/>
</dbReference>
<accession>A0A401YVQ8</accession>
<evidence type="ECO:0008006" key="6">
    <source>
        <dbReference type="Google" id="ProtNLM"/>
    </source>
</evidence>
<dbReference type="InterPro" id="IPR041644">
    <property type="entry name" value="GNAT_C"/>
</dbReference>
<evidence type="ECO:0000313" key="5">
    <source>
        <dbReference type="Proteomes" id="UP000286931"/>
    </source>
</evidence>
<evidence type="ECO:0000259" key="2">
    <source>
        <dbReference type="Pfam" id="PF18082"/>
    </source>
</evidence>
<organism evidence="4 5">
    <name type="scientific">Embleya hyalina</name>
    <dbReference type="NCBI Taxonomy" id="516124"/>
    <lineage>
        <taxon>Bacteria</taxon>
        <taxon>Bacillati</taxon>
        <taxon>Actinomycetota</taxon>
        <taxon>Actinomycetes</taxon>
        <taxon>Kitasatosporales</taxon>
        <taxon>Streptomycetaceae</taxon>
        <taxon>Embleya</taxon>
    </lineage>
</organism>
<reference evidence="4 5" key="1">
    <citation type="submission" date="2018-12" db="EMBL/GenBank/DDBJ databases">
        <title>Draft genome sequence of Embleya hyalina NBRC 13850T.</title>
        <authorList>
            <person name="Komaki H."/>
            <person name="Hosoyama A."/>
            <person name="Kimura A."/>
            <person name="Ichikawa N."/>
            <person name="Tamura T."/>
        </authorList>
    </citation>
    <scope>NUCLEOTIDE SEQUENCE [LARGE SCALE GENOMIC DNA]</scope>
    <source>
        <strain evidence="4 5">NBRC 13850</strain>
    </source>
</reference>
<dbReference type="Pfam" id="PF18082">
    <property type="entry name" value="NAT_N"/>
    <property type="match status" value="1"/>
</dbReference>
<comment type="caution">
    <text evidence="4">The sequence shown here is derived from an EMBL/GenBank/DDBJ whole genome shotgun (WGS) entry which is preliminary data.</text>
</comment>
<dbReference type="EMBL" id="BIFH01000029">
    <property type="protein sequence ID" value="GCD98635.1"/>
    <property type="molecule type" value="Genomic_DNA"/>
</dbReference>
<dbReference type="Gene3D" id="3.40.630.120">
    <property type="match status" value="1"/>
</dbReference>
<feature type="region of interest" description="Disordered" evidence="1">
    <location>
        <begin position="1"/>
        <end position="33"/>
    </location>
</feature>
<dbReference type="AlphaFoldDB" id="A0A401YVQ8"/>
<dbReference type="Pfam" id="PF18164">
    <property type="entry name" value="GNAT_C"/>
    <property type="match status" value="1"/>
</dbReference>
<dbReference type="InterPro" id="IPR041273">
    <property type="entry name" value="NAT_N"/>
</dbReference>
<proteinExistence type="predicted"/>
<sequence length="363" mass="40058">MIGRRRGRRAEMSAEPGHPRPQPPPATPTTVPDVAAPLRADEPAAAWVAALTGAEVDTRIEVELPAGDRLAAVLLDLSVPHEDVNELLSARSALLADPVLRELFERAVRVLVADMGTPTRRRPVPPLPAGTGAAGRWFHVYVYIAARPHVLAYHHGLGIPPEVSRRTLADLGRHMALHRRGHGSGGLSARHWPGYHFRGELYQLGRFQFQRSTMRDRAAASATALGLDHGPEDPALELHIPDFLGPMSPATCDESLDLARAFFPRHYPGEHYAVAVCGSWLLDPQLRDYLPPESNIIRFQRRFHLYHDPTGPLPEDTAPIGFVFGDPGLPVASLPRDTSLQRAIGDHLRAGRHWHVRTGWFEL</sequence>
<keyword evidence="5" id="KW-1185">Reference proteome</keyword>
<name>A0A401YVQ8_9ACTN</name>
<protein>
    <recommendedName>
        <fullName evidence="6">Acyltransferase</fullName>
    </recommendedName>
</protein>
<evidence type="ECO:0000256" key="1">
    <source>
        <dbReference type="SAM" id="MobiDB-lite"/>
    </source>
</evidence>
<feature type="domain" description="N-acyltransferase N-terminal" evidence="2">
    <location>
        <begin position="69"/>
        <end position="199"/>
    </location>
</feature>
<evidence type="ECO:0000259" key="3">
    <source>
        <dbReference type="Pfam" id="PF18164"/>
    </source>
</evidence>